<dbReference type="Proteomes" id="UP000050525">
    <property type="component" value="Unassembled WGS sequence"/>
</dbReference>
<protein>
    <submittedName>
        <fullName evidence="2">Uncharacterized protein</fullName>
    </submittedName>
</protein>
<evidence type="ECO:0000313" key="2">
    <source>
        <dbReference type="EMBL" id="KYO32687.1"/>
    </source>
</evidence>
<keyword evidence="3" id="KW-1185">Reference proteome</keyword>
<keyword evidence="1" id="KW-0732">Signal</keyword>
<accession>A0A151N7F4</accession>
<reference evidence="2 3" key="1">
    <citation type="journal article" date="2012" name="Genome Biol.">
        <title>Sequencing three crocodilian genomes to illuminate the evolution of archosaurs and amniotes.</title>
        <authorList>
            <person name="St John J.A."/>
            <person name="Braun E.L."/>
            <person name="Isberg S.R."/>
            <person name="Miles L.G."/>
            <person name="Chong A.Y."/>
            <person name="Gongora J."/>
            <person name="Dalzell P."/>
            <person name="Moran C."/>
            <person name="Bed'hom B."/>
            <person name="Abzhanov A."/>
            <person name="Burgess S.C."/>
            <person name="Cooksey A.M."/>
            <person name="Castoe T.A."/>
            <person name="Crawford N.G."/>
            <person name="Densmore L.D."/>
            <person name="Drew J.C."/>
            <person name="Edwards S.V."/>
            <person name="Faircloth B.C."/>
            <person name="Fujita M.K."/>
            <person name="Greenwold M.J."/>
            <person name="Hoffmann F.G."/>
            <person name="Howard J.M."/>
            <person name="Iguchi T."/>
            <person name="Janes D.E."/>
            <person name="Khan S.Y."/>
            <person name="Kohno S."/>
            <person name="de Koning A.J."/>
            <person name="Lance S.L."/>
            <person name="McCarthy F.M."/>
            <person name="McCormack J.E."/>
            <person name="Merchant M.E."/>
            <person name="Peterson D.G."/>
            <person name="Pollock D.D."/>
            <person name="Pourmand N."/>
            <person name="Raney B.J."/>
            <person name="Roessler K.A."/>
            <person name="Sanford J.R."/>
            <person name="Sawyer R.H."/>
            <person name="Schmidt C.J."/>
            <person name="Triplett E.W."/>
            <person name="Tuberville T.D."/>
            <person name="Venegas-Anaya M."/>
            <person name="Howard J.T."/>
            <person name="Jarvis E.D."/>
            <person name="Guillette L.J.Jr."/>
            <person name="Glenn T.C."/>
            <person name="Green R.E."/>
            <person name="Ray D.A."/>
        </authorList>
    </citation>
    <scope>NUCLEOTIDE SEQUENCE [LARGE SCALE GENOMIC DNA]</scope>
    <source>
        <strain evidence="2">KSC_2009_1</strain>
    </source>
</reference>
<dbReference type="EMBL" id="AKHW03003881">
    <property type="protein sequence ID" value="KYO32687.1"/>
    <property type="molecule type" value="Genomic_DNA"/>
</dbReference>
<gene>
    <name evidence="2" type="ORF">Y1Q_0019542</name>
</gene>
<sequence length="165" mass="17282">MLLAALLGLAHAAARLSCLFLLLPLAFACSHLAGRDCYEHGLARGFLPRGVSGLEGERLAMPAARAQLRTPDPGTALPWLVLATLFLALCQGLSCTWLWDAPLQPPAAALLFGPLASELAEALSTFTRLLPALLAASACLLASTLLRAGPRCLETLLFAGLCPLL</sequence>
<comment type="caution">
    <text evidence="2">The sequence shown here is derived from an EMBL/GenBank/DDBJ whole genome shotgun (WGS) entry which is preliminary data.</text>
</comment>
<evidence type="ECO:0000313" key="3">
    <source>
        <dbReference type="Proteomes" id="UP000050525"/>
    </source>
</evidence>
<feature type="signal peptide" evidence="1">
    <location>
        <begin position="1"/>
        <end position="28"/>
    </location>
</feature>
<name>A0A151N7F4_ALLMI</name>
<evidence type="ECO:0000256" key="1">
    <source>
        <dbReference type="SAM" id="SignalP"/>
    </source>
</evidence>
<dbReference type="AlphaFoldDB" id="A0A151N7F4"/>
<proteinExistence type="predicted"/>
<organism evidence="2 3">
    <name type="scientific">Alligator mississippiensis</name>
    <name type="common">American alligator</name>
    <dbReference type="NCBI Taxonomy" id="8496"/>
    <lineage>
        <taxon>Eukaryota</taxon>
        <taxon>Metazoa</taxon>
        <taxon>Chordata</taxon>
        <taxon>Craniata</taxon>
        <taxon>Vertebrata</taxon>
        <taxon>Euteleostomi</taxon>
        <taxon>Archelosauria</taxon>
        <taxon>Archosauria</taxon>
        <taxon>Crocodylia</taxon>
        <taxon>Alligatoridae</taxon>
        <taxon>Alligatorinae</taxon>
        <taxon>Alligator</taxon>
    </lineage>
</organism>
<feature type="chain" id="PRO_5007585807" evidence="1">
    <location>
        <begin position="29"/>
        <end position="165"/>
    </location>
</feature>